<organism evidence="13">
    <name type="scientific">Tetraodon nigroviridis</name>
    <name type="common">Spotted green pufferfish</name>
    <name type="synonym">Chelonodon nigroviridis</name>
    <dbReference type="NCBI Taxonomy" id="99883"/>
    <lineage>
        <taxon>Eukaryota</taxon>
        <taxon>Metazoa</taxon>
        <taxon>Chordata</taxon>
        <taxon>Craniata</taxon>
        <taxon>Vertebrata</taxon>
        <taxon>Euteleostomi</taxon>
        <taxon>Actinopterygii</taxon>
        <taxon>Neopterygii</taxon>
        <taxon>Teleostei</taxon>
        <taxon>Neoteleostei</taxon>
        <taxon>Acanthomorphata</taxon>
        <taxon>Eupercaria</taxon>
        <taxon>Tetraodontiformes</taxon>
        <taxon>Tetradontoidea</taxon>
        <taxon>Tetraodontidae</taxon>
        <taxon>Tetraodon</taxon>
    </lineage>
</organism>
<keyword evidence="10 12" id="KW-0449">Lipoprotein</keyword>
<dbReference type="GO" id="GO:0090263">
    <property type="term" value="P:positive regulation of canonical Wnt signaling pathway"/>
    <property type="evidence" value="ECO:0007669"/>
    <property type="project" value="TreeGrafter"/>
</dbReference>
<keyword evidence="3" id="KW-1003">Cell membrane</keyword>
<dbReference type="Ensembl" id="ENSTNIT00000012497.1">
    <property type="protein sequence ID" value="ENSTNIP00000012306.1"/>
    <property type="gene ID" value="ENSTNIG00000009435.1"/>
</dbReference>
<dbReference type="GO" id="GO:0005576">
    <property type="term" value="C:extracellular region"/>
    <property type="evidence" value="ECO:0007669"/>
    <property type="project" value="TreeGrafter"/>
</dbReference>
<dbReference type="GO" id="GO:0098552">
    <property type="term" value="C:side of membrane"/>
    <property type="evidence" value="ECO:0007669"/>
    <property type="project" value="UniProtKB-KW"/>
</dbReference>
<dbReference type="GO" id="GO:0016477">
    <property type="term" value="P:cell migration"/>
    <property type="evidence" value="ECO:0007669"/>
    <property type="project" value="TreeGrafter"/>
</dbReference>
<name>Q4SHZ8_TETNG</name>
<dbReference type="PANTHER" id="PTHR10822">
    <property type="entry name" value="GLYPICAN"/>
    <property type="match status" value="1"/>
</dbReference>
<evidence type="ECO:0000256" key="12">
    <source>
        <dbReference type="RuleBase" id="RU003519"/>
    </source>
</evidence>
<evidence type="ECO:0000313" key="14">
    <source>
        <dbReference type="Ensembl" id="ENSTNIP00000012306.1"/>
    </source>
</evidence>
<evidence type="ECO:0000313" key="15">
    <source>
        <dbReference type="Proteomes" id="UP000007303"/>
    </source>
</evidence>
<comment type="similarity">
    <text evidence="2 11">Belongs to the glypican family.</text>
</comment>
<keyword evidence="4 12" id="KW-0336">GPI-anchor</keyword>
<dbReference type="GO" id="GO:0009986">
    <property type="term" value="C:cell surface"/>
    <property type="evidence" value="ECO:0007669"/>
    <property type="project" value="TreeGrafter"/>
</dbReference>
<dbReference type="GO" id="GO:0005886">
    <property type="term" value="C:plasma membrane"/>
    <property type="evidence" value="ECO:0007669"/>
    <property type="project" value="UniProtKB-SubCell"/>
</dbReference>
<dbReference type="Proteomes" id="UP000007303">
    <property type="component" value="Unassembled WGS sequence"/>
</dbReference>
<evidence type="ECO:0000256" key="7">
    <source>
        <dbReference type="ARBA" id="ARBA00023136"/>
    </source>
</evidence>
<dbReference type="GeneTree" id="ENSGT01050000244955"/>
<dbReference type="AlphaFoldDB" id="Q4SHZ8"/>
<sequence>DTFEVLLKQAENHTNVFLRRSYRSVADEAAGPVGELFTAVGLFLMGSELSVEESVQRFFDALFPPVYGRLVRPALGDLSPSFAECVRSSRRDLRPFGATPGILAEQIVQSGVAGKLFLQALHLGLEVINTTDHLQMSRECRRAILKMQYCPFCQVQTNTSGLISSTPIRSTSTSEGKALLFPFFPQGLTQSKPCMGYCLNVMRGCLASMAEIDTHWREFVHSLEGLSARMHGPQDLEQVLLGAHTLLRDAIGHAQRNAARLSAQVQKLCGSLSGRSAQAVSPQQGSSRESIPLKTLVRGSGDSLAIKRRDFLNSLRPCRTHYGGLADHLCMSELASGDGLSCWNGIDAVKRYLKRAKRDGSIKPCIIISVEK</sequence>
<dbReference type="HOGENOM" id="CLU_024658_4_1_1"/>
<evidence type="ECO:0000256" key="5">
    <source>
        <dbReference type="ARBA" id="ARBA00022729"/>
    </source>
</evidence>
<reference evidence="13" key="2">
    <citation type="submission" date="2004-02" db="EMBL/GenBank/DDBJ databases">
        <authorList>
            <consortium name="Genoscope"/>
            <consortium name="Whitehead Institute Centre for Genome Research"/>
        </authorList>
    </citation>
    <scope>NUCLEOTIDE SEQUENCE</scope>
</reference>
<dbReference type="STRING" id="99883.ENSTNIP00000012306"/>
<dbReference type="OrthoDB" id="6380619at2759"/>
<dbReference type="EMBL" id="CAAE01014581">
    <property type="protein sequence ID" value="CAF99734.1"/>
    <property type="molecule type" value="Genomic_DNA"/>
</dbReference>
<keyword evidence="7 12" id="KW-0472">Membrane</keyword>
<protein>
    <submittedName>
        <fullName evidence="13">(spotted green pufferfish) hypothetical protein</fullName>
    </submittedName>
    <submittedName>
        <fullName evidence="14">Glypican 5a</fullName>
    </submittedName>
</protein>
<gene>
    <name evidence="13" type="ORF">GSTENG00017914001</name>
</gene>
<proteinExistence type="inferred from homology"/>
<keyword evidence="6 12" id="KW-0654">Proteoglycan</keyword>
<evidence type="ECO:0000256" key="1">
    <source>
        <dbReference type="ARBA" id="ARBA00004609"/>
    </source>
</evidence>
<comment type="subcellular location">
    <subcellularLocation>
        <location evidence="1 12">Cell membrane</location>
        <topology evidence="1 12">Lipid-anchor</topology>
        <topology evidence="1 12">GPI-anchor</topology>
    </subcellularLocation>
</comment>
<dbReference type="InterPro" id="IPR001863">
    <property type="entry name" value="Glypican"/>
</dbReference>
<keyword evidence="5" id="KW-0732">Signal</keyword>
<keyword evidence="9 12" id="KW-0357">Heparan sulfate</keyword>
<dbReference type="OMA" id="PQQEACY"/>
<evidence type="ECO:0000256" key="8">
    <source>
        <dbReference type="ARBA" id="ARBA00023180"/>
    </source>
</evidence>
<evidence type="ECO:0000256" key="10">
    <source>
        <dbReference type="ARBA" id="ARBA00023288"/>
    </source>
</evidence>
<reference evidence="14" key="3">
    <citation type="submission" date="2025-05" db="UniProtKB">
        <authorList>
            <consortium name="Ensembl"/>
        </authorList>
    </citation>
    <scope>IDENTIFICATION</scope>
</reference>
<comment type="function">
    <text evidence="12">Cell surface proteoglycan.</text>
</comment>
<dbReference type="Pfam" id="PF01153">
    <property type="entry name" value="Glypican"/>
    <property type="match status" value="2"/>
</dbReference>
<evidence type="ECO:0000256" key="2">
    <source>
        <dbReference type="ARBA" id="ARBA00010260"/>
    </source>
</evidence>
<evidence type="ECO:0000256" key="11">
    <source>
        <dbReference type="RuleBase" id="RU003518"/>
    </source>
</evidence>
<feature type="non-terminal residue" evidence="13">
    <location>
        <position position="372"/>
    </location>
</feature>
<evidence type="ECO:0000256" key="4">
    <source>
        <dbReference type="ARBA" id="ARBA00022622"/>
    </source>
</evidence>
<keyword evidence="8" id="KW-0325">Glycoprotein</keyword>
<accession>Q4SHZ8</accession>
<reference evidence="13 15" key="1">
    <citation type="journal article" date="2004" name="Nature">
        <title>Genome duplication in the teleost fish Tetraodon nigroviridis reveals the early vertebrate proto-karyotype.</title>
        <authorList>
            <person name="Jaillon O."/>
            <person name="Aury J.-M."/>
            <person name="Brunet F."/>
            <person name="Petit J.-L."/>
            <person name="Stange-Thomann N."/>
            <person name="Mauceli E."/>
            <person name="Bouneau L."/>
            <person name="Fischer C."/>
            <person name="Ozouf-Costaz C."/>
            <person name="Bernot A."/>
            <person name="Nicaud S."/>
            <person name="Jaffe D."/>
            <person name="Fisher S."/>
            <person name="Lutfalla G."/>
            <person name="Dossat C."/>
            <person name="Segurens B."/>
            <person name="Dasilva C."/>
            <person name="Salanoubat M."/>
            <person name="Levy M."/>
            <person name="Boudet N."/>
            <person name="Castellano S."/>
            <person name="Anthouard V."/>
            <person name="Jubin C."/>
            <person name="Castelli V."/>
            <person name="Katinka M."/>
            <person name="Vacherie B."/>
            <person name="Biemont C."/>
            <person name="Skalli Z."/>
            <person name="Cattolico L."/>
            <person name="Poulain J."/>
            <person name="De Berardinis V."/>
            <person name="Cruaud C."/>
            <person name="Duprat S."/>
            <person name="Brottier P."/>
            <person name="Coutanceau J.-P."/>
            <person name="Gouzy J."/>
            <person name="Parra G."/>
            <person name="Lardier G."/>
            <person name="Chapple C."/>
            <person name="McKernan K.J."/>
            <person name="McEwan P."/>
            <person name="Bosak S."/>
            <person name="Kellis M."/>
            <person name="Volff J.-N."/>
            <person name="Guigo R."/>
            <person name="Zody M.C."/>
            <person name="Mesirov J."/>
            <person name="Lindblad-Toh K."/>
            <person name="Birren B."/>
            <person name="Nusbaum C."/>
            <person name="Kahn D."/>
            <person name="Robinson-Rechavi M."/>
            <person name="Laudet V."/>
            <person name="Schachter V."/>
            <person name="Quetier F."/>
            <person name="Saurin W."/>
            <person name="Scarpelli C."/>
            <person name="Wincker P."/>
            <person name="Lander E.S."/>
            <person name="Weissenbach J."/>
            <person name="Roest Crollius H."/>
        </authorList>
    </citation>
    <scope>NUCLEOTIDE SEQUENCE [LARGE SCALE GENOMIC DNA]</scope>
</reference>
<dbReference type="GO" id="GO:1905475">
    <property type="term" value="P:regulation of protein localization to membrane"/>
    <property type="evidence" value="ECO:0007669"/>
    <property type="project" value="TreeGrafter"/>
</dbReference>
<evidence type="ECO:0000256" key="3">
    <source>
        <dbReference type="ARBA" id="ARBA00022475"/>
    </source>
</evidence>
<keyword evidence="15" id="KW-1185">Reference proteome</keyword>
<evidence type="ECO:0000313" key="13">
    <source>
        <dbReference type="EMBL" id="CAF99734.1"/>
    </source>
</evidence>
<dbReference type="KEGG" id="tng:GSTEN00017914G001"/>
<evidence type="ECO:0000256" key="6">
    <source>
        <dbReference type="ARBA" id="ARBA00022974"/>
    </source>
</evidence>
<dbReference type="PANTHER" id="PTHR10822:SF12">
    <property type="entry name" value="GLYPICAN-5"/>
    <property type="match status" value="1"/>
</dbReference>
<evidence type="ECO:0000256" key="9">
    <source>
        <dbReference type="ARBA" id="ARBA00023207"/>
    </source>
</evidence>